<evidence type="ECO:0000256" key="12">
    <source>
        <dbReference type="ARBA" id="ARBA00023264"/>
    </source>
</evidence>
<evidence type="ECO:0000256" key="7">
    <source>
        <dbReference type="ARBA" id="ARBA00022777"/>
    </source>
</evidence>
<keyword evidence="6" id="KW-0547">Nucleotide-binding</keyword>
<dbReference type="EMBL" id="BAAAZH010000028">
    <property type="protein sequence ID" value="GAA4125655.1"/>
    <property type="molecule type" value="Genomic_DNA"/>
</dbReference>
<evidence type="ECO:0000256" key="1">
    <source>
        <dbReference type="ARBA" id="ARBA00001946"/>
    </source>
</evidence>
<keyword evidence="10" id="KW-0443">Lipid metabolism</keyword>
<protein>
    <submittedName>
        <fullName evidence="14">Lipid kinase</fullName>
    </submittedName>
</protein>
<proteinExistence type="inferred from homology"/>
<keyword evidence="7 14" id="KW-0418">Kinase</keyword>
<dbReference type="NCBIfam" id="TIGR00147">
    <property type="entry name" value="YegS/Rv2252/BmrU family lipid kinase"/>
    <property type="match status" value="1"/>
</dbReference>
<feature type="domain" description="DAGKc" evidence="13">
    <location>
        <begin position="9"/>
        <end position="134"/>
    </location>
</feature>
<dbReference type="InterPro" id="IPR045540">
    <property type="entry name" value="YegS/DAGK_C"/>
</dbReference>
<evidence type="ECO:0000313" key="14">
    <source>
        <dbReference type="EMBL" id="GAA4125655.1"/>
    </source>
</evidence>
<evidence type="ECO:0000256" key="10">
    <source>
        <dbReference type="ARBA" id="ARBA00023098"/>
    </source>
</evidence>
<keyword evidence="5" id="KW-0479">Metal-binding</keyword>
<sequence>MTPPTLATLLARPVPVVINPRSRRGAAAQPALDAGLRAADVTPVFVDPGDDLRAALTEVLADAPPLVLVGGGDGTIGCAADLVAHTDTVLGVVPLGTANDFARTLEIDPDPVRAIEQLLTGRIVDVDLGRAGRSAFLNVASLGFSVAVTERLTARSKKHLGPLAYPWATLRAYRSAGAFSARLHFPDGDHPDLELDGLLQIAVGNGVHYGGGNTVSPTASVDDHLLDVYAIERGRLREHLSIARLLRDGSLVEHDRVHHVVTRRVAISTDEPMPVNLDGEIAESSPLTFEVERNAVHVVVPAHSRAARYDG</sequence>
<keyword evidence="15" id="KW-1185">Reference proteome</keyword>
<keyword evidence="9" id="KW-0460">Magnesium</keyword>
<dbReference type="SMART" id="SM00046">
    <property type="entry name" value="DAGKc"/>
    <property type="match status" value="1"/>
</dbReference>
<keyword evidence="3" id="KW-0444">Lipid biosynthesis</keyword>
<evidence type="ECO:0000256" key="4">
    <source>
        <dbReference type="ARBA" id="ARBA00022679"/>
    </source>
</evidence>
<keyword evidence="12" id="KW-1208">Phospholipid metabolism</keyword>
<evidence type="ECO:0000256" key="2">
    <source>
        <dbReference type="ARBA" id="ARBA00005983"/>
    </source>
</evidence>
<dbReference type="PANTHER" id="PTHR12358">
    <property type="entry name" value="SPHINGOSINE KINASE"/>
    <property type="match status" value="1"/>
</dbReference>
<dbReference type="InterPro" id="IPR050187">
    <property type="entry name" value="Lipid_Phosphate_FormReg"/>
</dbReference>
<dbReference type="PROSITE" id="PS50146">
    <property type="entry name" value="DAGK"/>
    <property type="match status" value="1"/>
</dbReference>
<evidence type="ECO:0000313" key="15">
    <source>
        <dbReference type="Proteomes" id="UP001501495"/>
    </source>
</evidence>
<dbReference type="PANTHER" id="PTHR12358:SF106">
    <property type="entry name" value="LIPID KINASE YEGS"/>
    <property type="match status" value="1"/>
</dbReference>
<evidence type="ECO:0000256" key="6">
    <source>
        <dbReference type="ARBA" id="ARBA00022741"/>
    </source>
</evidence>
<comment type="caution">
    <text evidence="14">The sequence shown here is derived from an EMBL/GenBank/DDBJ whole genome shotgun (WGS) entry which is preliminary data.</text>
</comment>
<dbReference type="Pfam" id="PF00781">
    <property type="entry name" value="DAGK_cat"/>
    <property type="match status" value="1"/>
</dbReference>
<keyword evidence="8" id="KW-0067">ATP-binding</keyword>
<dbReference type="Gene3D" id="2.60.200.40">
    <property type="match status" value="1"/>
</dbReference>
<dbReference type="RefSeq" id="WP_344734690.1">
    <property type="nucleotide sequence ID" value="NZ_BAAAZH010000028.1"/>
</dbReference>
<dbReference type="InterPro" id="IPR016064">
    <property type="entry name" value="NAD/diacylglycerol_kinase_sf"/>
</dbReference>
<evidence type="ECO:0000259" key="13">
    <source>
        <dbReference type="PROSITE" id="PS50146"/>
    </source>
</evidence>
<evidence type="ECO:0000256" key="5">
    <source>
        <dbReference type="ARBA" id="ARBA00022723"/>
    </source>
</evidence>
<evidence type="ECO:0000256" key="3">
    <source>
        <dbReference type="ARBA" id="ARBA00022516"/>
    </source>
</evidence>
<keyword evidence="4" id="KW-0808">Transferase</keyword>
<evidence type="ECO:0000256" key="8">
    <source>
        <dbReference type="ARBA" id="ARBA00022840"/>
    </source>
</evidence>
<gene>
    <name evidence="14" type="ORF">GCM10022215_34290</name>
</gene>
<dbReference type="GO" id="GO:0016301">
    <property type="term" value="F:kinase activity"/>
    <property type="evidence" value="ECO:0007669"/>
    <property type="project" value="UniProtKB-KW"/>
</dbReference>
<dbReference type="InterPro" id="IPR017438">
    <property type="entry name" value="ATP-NAD_kinase_N"/>
</dbReference>
<dbReference type="InterPro" id="IPR005218">
    <property type="entry name" value="Diacylglycerol/lipid_kinase"/>
</dbReference>
<evidence type="ECO:0000256" key="11">
    <source>
        <dbReference type="ARBA" id="ARBA00023209"/>
    </source>
</evidence>
<dbReference type="Proteomes" id="UP001501495">
    <property type="component" value="Unassembled WGS sequence"/>
</dbReference>
<name>A0ABP7XU01_9ACTN</name>
<evidence type="ECO:0000256" key="9">
    <source>
        <dbReference type="ARBA" id="ARBA00022842"/>
    </source>
</evidence>
<organism evidence="14 15">
    <name type="scientific">Nocardioides fonticola</name>
    <dbReference type="NCBI Taxonomy" id="450363"/>
    <lineage>
        <taxon>Bacteria</taxon>
        <taxon>Bacillati</taxon>
        <taxon>Actinomycetota</taxon>
        <taxon>Actinomycetes</taxon>
        <taxon>Propionibacteriales</taxon>
        <taxon>Nocardioidaceae</taxon>
        <taxon>Nocardioides</taxon>
    </lineage>
</organism>
<reference evidence="15" key="1">
    <citation type="journal article" date="2019" name="Int. J. Syst. Evol. Microbiol.">
        <title>The Global Catalogue of Microorganisms (GCM) 10K type strain sequencing project: providing services to taxonomists for standard genome sequencing and annotation.</title>
        <authorList>
            <consortium name="The Broad Institute Genomics Platform"/>
            <consortium name="The Broad Institute Genome Sequencing Center for Infectious Disease"/>
            <person name="Wu L."/>
            <person name="Ma J."/>
        </authorList>
    </citation>
    <scope>NUCLEOTIDE SEQUENCE [LARGE SCALE GENOMIC DNA]</scope>
    <source>
        <strain evidence="15">JCM 16703</strain>
    </source>
</reference>
<accession>A0ABP7XU01</accession>
<dbReference type="Gene3D" id="3.40.50.10330">
    <property type="entry name" value="Probable inorganic polyphosphate/atp-NAD kinase, domain 1"/>
    <property type="match status" value="1"/>
</dbReference>
<dbReference type="Pfam" id="PF19279">
    <property type="entry name" value="YegS_C"/>
    <property type="match status" value="1"/>
</dbReference>
<dbReference type="SUPFAM" id="SSF111331">
    <property type="entry name" value="NAD kinase/diacylglycerol kinase-like"/>
    <property type="match status" value="1"/>
</dbReference>
<keyword evidence="11" id="KW-0594">Phospholipid biosynthesis</keyword>
<comment type="similarity">
    <text evidence="2">Belongs to the diacylglycerol/lipid kinase family.</text>
</comment>
<comment type="cofactor">
    <cofactor evidence="1">
        <name>Mg(2+)</name>
        <dbReference type="ChEBI" id="CHEBI:18420"/>
    </cofactor>
</comment>
<dbReference type="InterPro" id="IPR001206">
    <property type="entry name" value="Diacylglycerol_kinase_cat_dom"/>
</dbReference>